<dbReference type="InterPro" id="IPR035965">
    <property type="entry name" value="PAS-like_dom_sf"/>
</dbReference>
<dbReference type="SUPFAM" id="SSF47384">
    <property type="entry name" value="Homodimeric domain of signal transducing histidine kinase"/>
    <property type="match status" value="1"/>
</dbReference>
<dbReference type="PROSITE" id="PS50113">
    <property type="entry name" value="PAC"/>
    <property type="match status" value="2"/>
</dbReference>
<feature type="domain" description="Histidine kinase" evidence="8">
    <location>
        <begin position="611"/>
        <end position="838"/>
    </location>
</feature>
<evidence type="ECO:0000256" key="5">
    <source>
        <dbReference type="ARBA" id="ARBA00022777"/>
    </source>
</evidence>
<dbReference type="PANTHER" id="PTHR43065">
    <property type="entry name" value="SENSOR HISTIDINE KINASE"/>
    <property type="match status" value="1"/>
</dbReference>
<dbReference type="Gene3D" id="1.10.287.130">
    <property type="match status" value="1"/>
</dbReference>
<dbReference type="Pfam" id="PF13185">
    <property type="entry name" value="GAF_2"/>
    <property type="match status" value="1"/>
</dbReference>
<feature type="domain" description="PAS" evidence="10">
    <location>
        <begin position="479"/>
        <end position="523"/>
    </location>
</feature>
<dbReference type="InterPro" id="IPR013656">
    <property type="entry name" value="PAS_4"/>
</dbReference>
<dbReference type="InterPro" id="IPR003594">
    <property type="entry name" value="HATPase_dom"/>
</dbReference>
<evidence type="ECO:0000256" key="6">
    <source>
        <dbReference type="PROSITE-ProRule" id="PRU00169"/>
    </source>
</evidence>
<dbReference type="InterPro" id="IPR005467">
    <property type="entry name" value="His_kinase_dom"/>
</dbReference>
<dbReference type="InterPro" id="IPR003661">
    <property type="entry name" value="HisK_dim/P_dom"/>
</dbReference>
<comment type="catalytic activity">
    <reaction evidence="1">
        <text>ATP + protein L-histidine = ADP + protein N-phospho-L-histidine.</text>
        <dbReference type="EC" id="2.7.13.3"/>
    </reaction>
</comment>
<dbReference type="InterPro" id="IPR036097">
    <property type="entry name" value="HisK_dim/P_sf"/>
</dbReference>
<dbReference type="Gene3D" id="3.30.565.10">
    <property type="entry name" value="Histidine kinase-like ATPase, C-terminal domain"/>
    <property type="match status" value="1"/>
</dbReference>
<organism evidence="12 13">
    <name type="scientific">Azospirillum thermophilum</name>
    <dbReference type="NCBI Taxonomy" id="2202148"/>
    <lineage>
        <taxon>Bacteria</taxon>
        <taxon>Pseudomonadati</taxon>
        <taxon>Pseudomonadota</taxon>
        <taxon>Alphaproteobacteria</taxon>
        <taxon>Rhodospirillales</taxon>
        <taxon>Azospirillaceae</taxon>
        <taxon>Azospirillum</taxon>
    </lineage>
</organism>
<evidence type="ECO:0000259" key="11">
    <source>
        <dbReference type="PROSITE" id="PS50113"/>
    </source>
</evidence>
<dbReference type="SMART" id="SM00387">
    <property type="entry name" value="HATPase_c"/>
    <property type="match status" value="1"/>
</dbReference>
<dbReference type="PRINTS" id="PR00344">
    <property type="entry name" value="BCTRLSENSOR"/>
</dbReference>
<dbReference type="Pfam" id="PF00072">
    <property type="entry name" value="Response_reg"/>
    <property type="match status" value="1"/>
</dbReference>
<dbReference type="SUPFAM" id="SSF52172">
    <property type="entry name" value="CheY-like"/>
    <property type="match status" value="1"/>
</dbReference>
<protein>
    <recommendedName>
        <fullName evidence="2">histidine kinase</fullName>
        <ecNumber evidence="2">2.7.13.3</ecNumber>
    </recommendedName>
</protein>
<dbReference type="CDD" id="cd00130">
    <property type="entry name" value="PAS"/>
    <property type="match status" value="1"/>
</dbReference>
<dbReference type="PROSITE" id="PS50112">
    <property type="entry name" value="PAS"/>
    <property type="match status" value="1"/>
</dbReference>
<feature type="domain" description="PAC" evidence="11">
    <location>
        <begin position="528"/>
        <end position="580"/>
    </location>
</feature>
<dbReference type="SUPFAM" id="SSF55785">
    <property type="entry name" value="PYP-like sensor domain (PAS domain)"/>
    <property type="match status" value="2"/>
</dbReference>
<dbReference type="SUPFAM" id="SSF55874">
    <property type="entry name" value="ATPase domain of HSP90 chaperone/DNA topoisomerase II/histidine kinase"/>
    <property type="match status" value="1"/>
</dbReference>
<evidence type="ECO:0000313" key="12">
    <source>
        <dbReference type="EMBL" id="AWK89158.1"/>
    </source>
</evidence>
<feature type="domain" description="Response regulatory" evidence="9">
    <location>
        <begin position="858"/>
        <end position="968"/>
    </location>
</feature>
<dbReference type="RefSeq" id="WP_109332145.1">
    <property type="nucleotide sequence ID" value="NZ_CP029356.1"/>
</dbReference>
<evidence type="ECO:0000256" key="3">
    <source>
        <dbReference type="ARBA" id="ARBA00022553"/>
    </source>
</evidence>
<dbReference type="PROSITE" id="PS50110">
    <property type="entry name" value="RESPONSE_REGULATORY"/>
    <property type="match status" value="1"/>
</dbReference>
<dbReference type="Pfam" id="PF08447">
    <property type="entry name" value="PAS_3"/>
    <property type="match status" value="1"/>
</dbReference>
<keyword evidence="4" id="KW-0808">Transferase</keyword>
<keyword evidence="13" id="KW-1185">Reference proteome</keyword>
<reference evidence="13" key="1">
    <citation type="submission" date="2018-05" db="EMBL/GenBank/DDBJ databases">
        <title>Azospirillum thermophila sp. nov., a novel isolated from hot spring.</title>
        <authorList>
            <person name="Zhao Z."/>
        </authorList>
    </citation>
    <scope>NUCLEOTIDE SEQUENCE [LARGE SCALE GENOMIC DNA]</scope>
    <source>
        <strain evidence="13">CFH 70021</strain>
        <plasmid evidence="13">unnamed1</plasmid>
    </source>
</reference>
<dbReference type="KEGG" id="azz:DEW08_24525"/>
<dbReference type="InterPro" id="IPR004358">
    <property type="entry name" value="Sig_transdc_His_kin-like_C"/>
</dbReference>
<geneLocation type="plasmid" evidence="12 13">
    <name>unnamed1</name>
</geneLocation>
<dbReference type="Pfam" id="PF08448">
    <property type="entry name" value="PAS_4"/>
    <property type="match status" value="1"/>
</dbReference>
<keyword evidence="7" id="KW-0175">Coiled coil</keyword>
<feature type="modified residue" description="4-aspartylphosphate" evidence="6">
    <location>
        <position position="908"/>
    </location>
</feature>
<gene>
    <name evidence="12" type="ORF">DEW08_24525</name>
</gene>
<dbReference type="Gene3D" id="3.30.450.20">
    <property type="entry name" value="PAS domain"/>
    <property type="match status" value="3"/>
</dbReference>
<dbReference type="EC" id="2.7.13.3" evidence="2"/>
<dbReference type="Proteomes" id="UP000245629">
    <property type="component" value="Plasmid unnamed1"/>
</dbReference>
<evidence type="ECO:0000259" key="8">
    <source>
        <dbReference type="PROSITE" id="PS50109"/>
    </source>
</evidence>
<dbReference type="InterPro" id="IPR000014">
    <property type="entry name" value="PAS"/>
</dbReference>
<dbReference type="InterPro" id="IPR001789">
    <property type="entry name" value="Sig_transdc_resp-reg_receiver"/>
</dbReference>
<feature type="coiled-coil region" evidence="7">
    <location>
        <begin position="571"/>
        <end position="602"/>
    </location>
</feature>
<evidence type="ECO:0000259" key="10">
    <source>
        <dbReference type="PROSITE" id="PS50112"/>
    </source>
</evidence>
<evidence type="ECO:0000256" key="4">
    <source>
        <dbReference type="ARBA" id="ARBA00022679"/>
    </source>
</evidence>
<dbReference type="InterPro" id="IPR003018">
    <property type="entry name" value="GAF"/>
</dbReference>
<dbReference type="AlphaFoldDB" id="A0A2S2CXI1"/>
<dbReference type="InterPro" id="IPR029016">
    <property type="entry name" value="GAF-like_dom_sf"/>
</dbReference>
<dbReference type="Gene3D" id="3.40.50.2300">
    <property type="match status" value="1"/>
</dbReference>
<dbReference type="InterPro" id="IPR013655">
    <property type="entry name" value="PAS_fold_3"/>
</dbReference>
<dbReference type="NCBIfam" id="TIGR00229">
    <property type="entry name" value="sensory_box"/>
    <property type="match status" value="2"/>
</dbReference>
<dbReference type="SMART" id="SM00065">
    <property type="entry name" value="GAF"/>
    <property type="match status" value="1"/>
</dbReference>
<keyword evidence="3 6" id="KW-0597">Phosphoprotein</keyword>
<evidence type="ECO:0000313" key="13">
    <source>
        <dbReference type="Proteomes" id="UP000245629"/>
    </source>
</evidence>
<feature type="domain" description="PAC" evidence="11">
    <location>
        <begin position="398"/>
        <end position="451"/>
    </location>
</feature>
<name>A0A2S2CXI1_9PROT</name>
<evidence type="ECO:0000256" key="2">
    <source>
        <dbReference type="ARBA" id="ARBA00012438"/>
    </source>
</evidence>
<accession>A0A2S2CXI1</accession>
<dbReference type="InterPro" id="IPR000700">
    <property type="entry name" value="PAS-assoc_C"/>
</dbReference>
<dbReference type="Gene3D" id="3.30.450.40">
    <property type="match status" value="1"/>
</dbReference>
<evidence type="ECO:0000259" key="9">
    <source>
        <dbReference type="PROSITE" id="PS50110"/>
    </source>
</evidence>
<dbReference type="InterPro" id="IPR036890">
    <property type="entry name" value="HATPase_C_sf"/>
</dbReference>
<dbReference type="PANTHER" id="PTHR43065:SF42">
    <property type="entry name" value="TWO-COMPONENT SENSOR PPRA"/>
    <property type="match status" value="1"/>
</dbReference>
<dbReference type="SMART" id="SM00448">
    <property type="entry name" value="REC"/>
    <property type="match status" value="1"/>
</dbReference>
<sequence>MRRHDWRPTPLGAPGRWPAVLKSAVGLALNAAQPVLILWGPERLMLCNGGFAPLCGDRFPACLGHPLSLPWPEARAALEPFFAEAYAGRPCRTGRIALSFVRGGLPAEGHFSIRFTPLWTEDGAVAGLVCTCEEVTGEVMAERMAAERRRTRQLRALASAALAVTTASSLPAKLDAAVRAACDIVGAHLGIISLSSGPDHRQTITATRLSDSYARWRGYIAEPDGSGIYAWLCEQNRPVRMTQAELEAHPRWHGFGRHAGRHPPMRGWLAAPLVGPGGGNLGLIQLSDKADGSEFDEADEAIIVQLAQFASAAIEQAQAEEALQESRAVLSRFIDGAPAAIAMFDRDMRYLAASRRFLADLGVPAGADLTGRSHYDVFPEVPEHWRAVHRRVLAGETLDSDAEPFHRQDGSTDWIRWRMEPWHDAAGQIGGAFLFSEVITAQRSTETALREALMRFEVARSAAGLGIYDWDVAAGRLDWDDRVRELWGLAPDEPVSYDRFLEGLHPADRGPTHAAVMRSLDPGGTGEYAAEFRVIGGRDGLERWIAATGQAVFRAGRPVRLTGTVAEVTTRRRAEEALATLNAELERKVQERTAQLVQSQKMEAIGQLTGGVAHDFNNLLQGIGSCVGMLRRHVPEGKPARLYDAAMESIRRGGRLTQSLLSFARRQTLAPKPTDLPALLEGMRPLLERTMGGLIRLDIDIDPDGGPALVDPAQLESAILNLAINARDAMPDGGLLTLRTGTAALEEAGGMGEGGPGLPDGLTPGSYVTISVRDTGLGMDADTLAHAFEPFFTTKGLGGSGLGLSMVHGMAAQSGGGVRIDSAPGRGTEVTLYLPPAPESVQETPAVPEDGEAGTGRSLLLVDDDAIVRFGIKALLESLDYTVLEAECGETAVAILEGGGAVDMLVTDYAMPGMNGAAVVHAARRLLPGLPALIITGYADIPTFAEDVTVLHKPFRPAELEARIAAILRDHSRQDRVSSSVR</sequence>
<keyword evidence="12" id="KW-0614">Plasmid</keyword>
<dbReference type="InterPro" id="IPR011006">
    <property type="entry name" value="CheY-like_superfamily"/>
</dbReference>
<dbReference type="GO" id="GO:0000155">
    <property type="term" value="F:phosphorelay sensor kinase activity"/>
    <property type="evidence" value="ECO:0007669"/>
    <property type="project" value="InterPro"/>
</dbReference>
<dbReference type="SMART" id="SM00388">
    <property type="entry name" value="HisKA"/>
    <property type="match status" value="1"/>
</dbReference>
<dbReference type="SUPFAM" id="SSF55781">
    <property type="entry name" value="GAF domain-like"/>
    <property type="match status" value="1"/>
</dbReference>
<dbReference type="PROSITE" id="PS50109">
    <property type="entry name" value="HIS_KIN"/>
    <property type="match status" value="1"/>
</dbReference>
<evidence type="ECO:0000256" key="7">
    <source>
        <dbReference type="SAM" id="Coils"/>
    </source>
</evidence>
<dbReference type="EMBL" id="CP029356">
    <property type="protein sequence ID" value="AWK89158.1"/>
    <property type="molecule type" value="Genomic_DNA"/>
</dbReference>
<dbReference type="Pfam" id="PF02518">
    <property type="entry name" value="HATPase_c"/>
    <property type="match status" value="1"/>
</dbReference>
<proteinExistence type="predicted"/>
<evidence type="ECO:0000256" key="1">
    <source>
        <dbReference type="ARBA" id="ARBA00000085"/>
    </source>
</evidence>
<keyword evidence="5" id="KW-0418">Kinase</keyword>
<dbReference type="OrthoDB" id="9796100at2"/>